<protein>
    <recommendedName>
        <fullName evidence="7">Zn(2)-C6 fungal-type domain-containing protein</fullName>
    </recommendedName>
</protein>
<evidence type="ECO:0000256" key="4">
    <source>
        <dbReference type="ARBA" id="ARBA00023125"/>
    </source>
</evidence>
<gene>
    <name evidence="8" type="ORF">CCUS01_00063</name>
</gene>
<evidence type="ECO:0000256" key="2">
    <source>
        <dbReference type="ARBA" id="ARBA00022833"/>
    </source>
</evidence>
<evidence type="ECO:0000256" key="1">
    <source>
        <dbReference type="ARBA" id="ARBA00022723"/>
    </source>
</evidence>
<sequence>MHDIQALSLSVPDKKAREYGVPNIAAEQLSSVGKIPEDYRSALQFKAEFHKKHMESALEADQVVLAESKVLEVFGEISNTYHEGDLPVFKIAGGKIWYPESWRRMQVESDRRMHGEKRRMEYQLCGIFLWAMRGFQSYPMLTAGILWESHAHIGGFGFALAYPTICLPRLVGTDIISGCLRSHSCTSPSDSQSSFSSGCPLTEGVQRSFAPDRHAHHVSGWFGLETNRLTTRPARAFTDIRTGCLVFLAELWLGKVAERVRKIKCDESRPSCKRCTATGRKCDGYPHVADLTDVSSSSPGSGPSVVLTVQPSHASPGVSSPSDNRALQYFAEAVGPLLSGAVDPYFWTHIVMQFSTFEPAVTHSILAISDLYEQFHTGTDEIVAPRDYSFAVRHYNAAMRELIGMKTQDKHPTVLPVCLLFICIEFLQSGREAAIKHCKHGVALLRNTHSEFPWTKEHLLPLFRRLTEYSFFFSGEKADFQDLSGLEHPMPPSFSSFQDAQLMIDDLYCQTLQLMKQGYPFRSLSPTGNGVPPKLLARQEYVNSMLDRWSILFAQLNNQSKYTSSPTTKAFEEKPDYVPNMLRGFLSTRYECCRIWLNMAFTNNLTGYDKYVPNYSQLAKNLAEMVVQISEHSKMEGVHAKTSKFMFETGYTPMLFFFTTTCRHLETRLELLRLMPILGLPRENLWEMATLVAVARRVIELEHGISLDPAGRPTVPVSLSAPLPPNEKRVADIWTEPKTEERNMNGHIVRGRVVGFFRRDKPDGGTSLHTEFVEVRNVKEELGEGIATVVVP</sequence>
<dbReference type="Pfam" id="PF00172">
    <property type="entry name" value="Zn_clus"/>
    <property type="match status" value="1"/>
</dbReference>
<keyword evidence="5" id="KW-0804">Transcription</keyword>
<dbReference type="InterPro" id="IPR052360">
    <property type="entry name" value="Transcr_Regulatory_Proteins"/>
</dbReference>
<dbReference type="InterPro" id="IPR036864">
    <property type="entry name" value="Zn2-C6_fun-type_DNA-bd_sf"/>
</dbReference>
<name>A0AAI9YDW2_9PEZI</name>
<evidence type="ECO:0000259" key="7">
    <source>
        <dbReference type="Pfam" id="PF00172"/>
    </source>
</evidence>
<evidence type="ECO:0000256" key="6">
    <source>
        <dbReference type="ARBA" id="ARBA00023242"/>
    </source>
</evidence>
<dbReference type="GO" id="GO:0008270">
    <property type="term" value="F:zinc ion binding"/>
    <property type="evidence" value="ECO:0007669"/>
    <property type="project" value="InterPro"/>
</dbReference>
<dbReference type="GO" id="GO:0003677">
    <property type="term" value="F:DNA binding"/>
    <property type="evidence" value="ECO:0007669"/>
    <property type="project" value="UniProtKB-KW"/>
</dbReference>
<evidence type="ECO:0000256" key="5">
    <source>
        <dbReference type="ARBA" id="ARBA00023163"/>
    </source>
</evidence>
<reference evidence="8" key="1">
    <citation type="submission" date="2016-11" db="EMBL/GenBank/DDBJ databases">
        <title>The genome sequence of Colletotrichum cuscutae.</title>
        <authorList>
            <person name="Baroncelli R."/>
        </authorList>
    </citation>
    <scope>NUCLEOTIDE SEQUENCE</scope>
    <source>
        <strain evidence="8">IMI 304802</strain>
    </source>
</reference>
<dbReference type="PANTHER" id="PTHR36206">
    <property type="entry name" value="ASPERCRYPTIN BIOSYNTHESIS CLUSTER-SPECIFIC TRANSCRIPTION REGULATOR ATNN-RELATED"/>
    <property type="match status" value="1"/>
</dbReference>
<organism evidence="8 9">
    <name type="scientific">Colletotrichum cuscutae</name>
    <dbReference type="NCBI Taxonomy" id="1209917"/>
    <lineage>
        <taxon>Eukaryota</taxon>
        <taxon>Fungi</taxon>
        <taxon>Dikarya</taxon>
        <taxon>Ascomycota</taxon>
        <taxon>Pezizomycotina</taxon>
        <taxon>Sordariomycetes</taxon>
        <taxon>Hypocreomycetidae</taxon>
        <taxon>Glomerellales</taxon>
        <taxon>Glomerellaceae</taxon>
        <taxon>Colletotrichum</taxon>
        <taxon>Colletotrichum acutatum species complex</taxon>
    </lineage>
</organism>
<feature type="domain" description="Zn(2)-C6 fungal-type" evidence="7">
    <location>
        <begin position="259"/>
        <end position="286"/>
    </location>
</feature>
<keyword evidence="1" id="KW-0479">Metal-binding</keyword>
<dbReference type="EMBL" id="MPDP01000001">
    <property type="protein sequence ID" value="KAK1499339.1"/>
    <property type="molecule type" value="Genomic_DNA"/>
</dbReference>
<keyword evidence="4" id="KW-0238">DNA-binding</keyword>
<comment type="caution">
    <text evidence="8">The sequence shown here is derived from an EMBL/GenBank/DDBJ whole genome shotgun (WGS) entry which is preliminary data.</text>
</comment>
<accession>A0AAI9YDW2</accession>
<evidence type="ECO:0000313" key="9">
    <source>
        <dbReference type="Proteomes" id="UP001239213"/>
    </source>
</evidence>
<proteinExistence type="predicted"/>
<keyword evidence="3" id="KW-0805">Transcription regulation</keyword>
<dbReference type="AlphaFoldDB" id="A0AAI9YDW2"/>
<evidence type="ECO:0000313" key="8">
    <source>
        <dbReference type="EMBL" id="KAK1499339.1"/>
    </source>
</evidence>
<keyword evidence="9" id="KW-1185">Reference proteome</keyword>
<evidence type="ECO:0000256" key="3">
    <source>
        <dbReference type="ARBA" id="ARBA00023015"/>
    </source>
</evidence>
<keyword evidence="6" id="KW-0539">Nucleus</keyword>
<keyword evidence="2" id="KW-0862">Zinc</keyword>
<dbReference type="CDD" id="cd00067">
    <property type="entry name" value="GAL4"/>
    <property type="match status" value="1"/>
</dbReference>
<dbReference type="Proteomes" id="UP001239213">
    <property type="component" value="Unassembled WGS sequence"/>
</dbReference>
<dbReference type="PANTHER" id="PTHR36206:SF16">
    <property type="entry name" value="TRANSCRIPTION FACTOR DOMAIN-CONTAINING PROTEIN-RELATED"/>
    <property type="match status" value="1"/>
</dbReference>
<dbReference type="InterPro" id="IPR001138">
    <property type="entry name" value="Zn2Cys6_DnaBD"/>
</dbReference>
<dbReference type="GO" id="GO:0000981">
    <property type="term" value="F:DNA-binding transcription factor activity, RNA polymerase II-specific"/>
    <property type="evidence" value="ECO:0007669"/>
    <property type="project" value="InterPro"/>
</dbReference>
<dbReference type="Gene3D" id="4.10.240.10">
    <property type="entry name" value="Zn(2)-C6 fungal-type DNA-binding domain"/>
    <property type="match status" value="1"/>
</dbReference>
<dbReference type="SUPFAM" id="SSF57701">
    <property type="entry name" value="Zn2/Cys6 DNA-binding domain"/>
    <property type="match status" value="1"/>
</dbReference>